<geneLocation type="plasmid" evidence="3">
    <name>psfrenxt3a</name>
</geneLocation>
<accession>A0A2L0HA72</accession>
<dbReference type="InterPro" id="IPR000835">
    <property type="entry name" value="HTH_MarR-typ"/>
</dbReference>
<evidence type="ECO:0000313" key="2">
    <source>
        <dbReference type="EMBL" id="AUX78401.1"/>
    </source>
</evidence>
<dbReference type="PANTHER" id="PTHR33164:SF89">
    <property type="entry name" value="MARR FAMILY REGULATORY PROTEIN"/>
    <property type="match status" value="1"/>
</dbReference>
<gene>
    <name evidence="2" type="ORF">NXT3_PA00106</name>
</gene>
<reference evidence="2 3" key="1">
    <citation type="submission" date="2017-10" db="EMBL/GenBank/DDBJ databases">
        <title>Analysis of the genome sequences of Rhizobium populations associated to common bean (phaseolus vulgaris).</title>
        <authorList>
            <person name="Bustos P."/>
            <person name="Santamaria R.I."/>
            <person name="Miranda-Sanchez F."/>
            <person name="Perez-Carrascal O."/>
            <person name="Juarez S."/>
            <person name="Lozano L."/>
            <person name="Martinez-Flores I."/>
            <person name="Vinuesa P."/>
            <person name="Martinez-Romero E."/>
            <person name="Cevallos M.A."/>
            <person name="Romero D."/>
            <person name="Davila G."/>
            <person name="Gonzalez V."/>
        </authorList>
    </citation>
    <scope>NUCLEOTIDE SEQUENCE [LARGE SCALE GENOMIC DNA]</scope>
    <source>
        <strain evidence="2 3">NXT3</strain>
        <plasmid evidence="3">Plasmid psfrenxt3a</plasmid>
    </source>
</reference>
<name>A0A2L0HA72_RHIFR</name>
<dbReference type="RefSeq" id="WP_104840126.1">
    <property type="nucleotide sequence ID" value="NZ_CP024308.1"/>
</dbReference>
<evidence type="ECO:0000259" key="1">
    <source>
        <dbReference type="PROSITE" id="PS50995"/>
    </source>
</evidence>
<sequence length="154" mass="17481">MEKFFDLDRFLPFRLNRAAEAVSLRFAEHYKRMHGMTRPEWRTLAALGAYKSLTATQIGGHSGMHKTKVSRAVFALEKRRWLRRREDASDRRIEHLELTALGMRTYQELSSAALEYQAELQRAMGPELMSAIELGLAAIESRFVDPSALAGGSP</sequence>
<proteinExistence type="predicted"/>
<dbReference type="PANTHER" id="PTHR33164">
    <property type="entry name" value="TRANSCRIPTIONAL REGULATOR, MARR FAMILY"/>
    <property type="match status" value="1"/>
</dbReference>
<dbReference type="EMBL" id="CP024308">
    <property type="protein sequence ID" value="AUX78401.1"/>
    <property type="molecule type" value="Genomic_DNA"/>
</dbReference>
<dbReference type="InterPro" id="IPR036390">
    <property type="entry name" value="WH_DNA-bd_sf"/>
</dbReference>
<dbReference type="PROSITE" id="PS50995">
    <property type="entry name" value="HTH_MARR_2"/>
    <property type="match status" value="1"/>
</dbReference>
<protein>
    <submittedName>
        <fullName evidence="2">MarR family transcriptional regulator protein</fullName>
    </submittedName>
</protein>
<dbReference type="GO" id="GO:0003700">
    <property type="term" value="F:DNA-binding transcription factor activity"/>
    <property type="evidence" value="ECO:0007669"/>
    <property type="project" value="InterPro"/>
</dbReference>
<dbReference type="InterPro" id="IPR039422">
    <property type="entry name" value="MarR/SlyA-like"/>
</dbReference>
<feature type="domain" description="HTH marR-type" evidence="1">
    <location>
        <begin position="8"/>
        <end position="141"/>
    </location>
</feature>
<keyword evidence="2" id="KW-0614">Plasmid</keyword>
<dbReference type="SMART" id="SM00347">
    <property type="entry name" value="HTH_MARR"/>
    <property type="match status" value="1"/>
</dbReference>
<dbReference type="Pfam" id="PF12802">
    <property type="entry name" value="MarR_2"/>
    <property type="match status" value="1"/>
</dbReference>
<dbReference type="Gene3D" id="1.10.10.10">
    <property type="entry name" value="Winged helix-like DNA-binding domain superfamily/Winged helix DNA-binding domain"/>
    <property type="match status" value="1"/>
</dbReference>
<dbReference type="GO" id="GO:0006950">
    <property type="term" value="P:response to stress"/>
    <property type="evidence" value="ECO:0007669"/>
    <property type="project" value="TreeGrafter"/>
</dbReference>
<dbReference type="AlphaFoldDB" id="A0A2L0HA72"/>
<dbReference type="SUPFAM" id="SSF46785">
    <property type="entry name" value="Winged helix' DNA-binding domain"/>
    <property type="match status" value="1"/>
</dbReference>
<evidence type="ECO:0000313" key="3">
    <source>
        <dbReference type="Proteomes" id="UP000239340"/>
    </source>
</evidence>
<organism evidence="2 3">
    <name type="scientific">Rhizobium fredii</name>
    <name type="common">Sinorhizobium fredii</name>
    <dbReference type="NCBI Taxonomy" id="380"/>
    <lineage>
        <taxon>Bacteria</taxon>
        <taxon>Pseudomonadati</taxon>
        <taxon>Pseudomonadota</taxon>
        <taxon>Alphaproteobacteria</taxon>
        <taxon>Hyphomicrobiales</taxon>
        <taxon>Rhizobiaceae</taxon>
        <taxon>Sinorhizobium/Ensifer group</taxon>
        <taxon>Sinorhizobium</taxon>
    </lineage>
</organism>
<dbReference type="InterPro" id="IPR036388">
    <property type="entry name" value="WH-like_DNA-bd_sf"/>
</dbReference>
<dbReference type="Proteomes" id="UP000239340">
    <property type="component" value="Plasmid pSfreNXT3a"/>
</dbReference>